<dbReference type="EMBL" id="MFGX01000130">
    <property type="protein sequence ID" value="OGF52730.1"/>
    <property type="molecule type" value="Genomic_DNA"/>
</dbReference>
<dbReference type="AlphaFoldDB" id="A0A1F5UNQ3"/>
<reference evidence="2 3" key="1">
    <citation type="journal article" date="2016" name="Nat. Commun.">
        <title>Thousands of microbial genomes shed light on interconnected biogeochemical processes in an aquifer system.</title>
        <authorList>
            <person name="Anantharaman K."/>
            <person name="Brown C.T."/>
            <person name="Hug L.A."/>
            <person name="Sharon I."/>
            <person name="Castelle C.J."/>
            <person name="Probst A.J."/>
            <person name="Thomas B.C."/>
            <person name="Singh A."/>
            <person name="Wilkins M.J."/>
            <person name="Karaoz U."/>
            <person name="Brodie E.L."/>
            <person name="Williams K.H."/>
            <person name="Hubbard S.S."/>
            <person name="Banfield J.F."/>
        </authorList>
    </citation>
    <scope>NUCLEOTIDE SEQUENCE [LARGE SCALE GENOMIC DNA]</scope>
    <source>
        <strain evidence="3">RBG_16_55_9</strain>
    </source>
</reference>
<dbReference type="PANTHER" id="PTHR36836">
    <property type="entry name" value="COLANIC ACID BIOSYNTHESIS PROTEIN WCAK"/>
    <property type="match status" value="1"/>
</dbReference>
<name>A0A1F5UNQ3_FRAXR</name>
<dbReference type="Proteomes" id="UP000179157">
    <property type="component" value="Unassembled WGS sequence"/>
</dbReference>
<dbReference type="NCBIfam" id="TIGR03609">
    <property type="entry name" value="S_layer_CsaB"/>
    <property type="match status" value="1"/>
</dbReference>
<evidence type="ECO:0000313" key="2">
    <source>
        <dbReference type="EMBL" id="OGF52730.1"/>
    </source>
</evidence>
<evidence type="ECO:0000259" key="1">
    <source>
        <dbReference type="Pfam" id="PF04230"/>
    </source>
</evidence>
<gene>
    <name evidence="2" type="ORF">A2Z21_08095</name>
</gene>
<dbReference type="InterPro" id="IPR007345">
    <property type="entry name" value="Polysacch_pyruvyl_Trfase"/>
</dbReference>
<dbReference type="GO" id="GO:0016740">
    <property type="term" value="F:transferase activity"/>
    <property type="evidence" value="ECO:0007669"/>
    <property type="project" value="UniProtKB-KW"/>
</dbReference>
<organism evidence="2 3">
    <name type="scientific">Fraserbacteria sp. (strain RBG_16_55_9)</name>
    <dbReference type="NCBI Taxonomy" id="1817864"/>
    <lineage>
        <taxon>Bacteria</taxon>
        <taxon>Candidatus Fraseribacteriota</taxon>
    </lineage>
</organism>
<protein>
    <submittedName>
        <fullName evidence="2">Polysaccharide pyruvyl transferase CsaB</fullName>
    </submittedName>
</protein>
<keyword evidence="2" id="KW-0808">Transferase</keyword>
<dbReference type="SUPFAM" id="SSF53756">
    <property type="entry name" value="UDP-Glycosyltransferase/glycogen phosphorylase"/>
    <property type="match status" value="1"/>
</dbReference>
<dbReference type="STRING" id="1817864.A2Z21_08095"/>
<accession>A0A1F5UNQ3</accession>
<evidence type="ECO:0000313" key="3">
    <source>
        <dbReference type="Proteomes" id="UP000179157"/>
    </source>
</evidence>
<dbReference type="PANTHER" id="PTHR36836:SF1">
    <property type="entry name" value="COLANIC ACID BIOSYNTHESIS PROTEIN WCAK"/>
    <property type="match status" value="1"/>
</dbReference>
<sequence length="373" mass="41725">MKFLVSGYYGFGNLGDETILSALAKELREWFPQAEIVVLSAMPEETAKQYHVRAINRWDLMGVQRELQSATAFISGGGGLIQDQTSRRSALYYLALIALARRRCPVYLIGQGIGPIRSRFVRAWSERLLRRVDLAMVRDEISREVLRDWGLPEERLVLGGDLALLLWPQFESLRETSALGDEGPYLAICLKGKLSEKLKASVVEQLDRWSELQNTKITFIALYPEEDLEGMEEIASRMKRSTKVLSFAKLGLKSAMECIGHAQAIVGMRLHALIFALLTARPFVALGDDHKLEAFVKRIEAADGSISSCCTLTRPDAQGTELAQLLMCLNGNDEIQHARLVQAGETLYRQTRQTVNAVWKRLSDQIEAGGRVS</sequence>
<feature type="domain" description="Polysaccharide pyruvyl transferase" evidence="1">
    <location>
        <begin position="13"/>
        <end position="290"/>
    </location>
</feature>
<proteinExistence type="predicted"/>
<comment type="caution">
    <text evidence="2">The sequence shown here is derived from an EMBL/GenBank/DDBJ whole genome shotgun (WGS) entry which is preliminary data.</text>
</comment>
<dbReference type="InterPro" id="IPR019896">
    <property type="entry name" value="Polysacch_pyruvyl_Trfase_CsaB"/>
</dbReference>
<dbReference type="Pfam" id="PF04230">
    <property type="entry name" value="PS_pyruv_trans"/>
    <property type="match status" value="1"/>
</dbReference>